<evidence type="ECO:0000313" key="5">
    <source>
        <dbReference type="EMBL" id="KAJ4478511.1"/>
    </source>
</evidence>
<reference evidence="5" key="1">
    <citation type="submission" date="2022-08" db="EMBL/GenBank/DDBJ databases">
        <title>A Global Phylogenomic Analysis of the Shiitake Genus Lentinula.</title>
        <authorList>
            <consortium name="DOE Joint Genome Institute"/>
            <person name="Sierra-Patev S."/>
            <person name="Min B."/>
            <person name="Naranjo-Ortiz M."/>
            <person name="Looney B."/>
            <person name="Konkel Z."/>
            <person name="Slot J.C."/>
            <person name="Sakamoto Y."/>
            <person name="Steenwyk J.L."/>
            <person name="Rokas A."/>
            <person name="Carro J."/>
            <person name="Camarero S."/>
            <person name="Ferreira P."/>
            <person name="Molpeceres G."/>
            <person name="Ruiz-Duenas F.J."/>
            <person name="Serrano A."/>
            <person name="Henrissat B."/>
            <person name="Drula E."/>
            <person name="Hughes K.W."/>
            <person name="Mata J.L."/>
            <person name="Ishikawa N.K."/>
            <person name="Vargas-Isla R."/>
            <person name="Ushijima S."/>
            <person name="Smith C.A."/>
            <person name="Ahrendt S."/>
            <person name="Andreopoulos W."/>
            <person name="He G."/>
            <person name="Labutti K."/>
            <person name="Lipzen A."/>
            <person name="Ng V."/>
            <person name="Riley R."/>
            <person name="Sandor L."/>
            <person name="Barry K."/>
            <person name="Martinez A.T."/>
            <person name="Xiao Y."/>
            <person name="Gibbons J.G."/>
            <person name="Terashima K."/>
            <person name="Grigoriev I.V."/>
            <person name="Hibbett D.S."/>
        </authorList>
    </citation>
    <scope>NUCLEOTIDE SEQUENCE</scope>
    <source>
        <strain evidence="5">JLM2183</strain>
    </source>
</reference>
<dbReference type="Proteomes" id="UP001150266">
    <property type="component" value="Unassembled WGS sequence"/>
</dbReference>
<gene>
    <name evidence="6" type="ORF">J3R30DRAFT_3430063</name>
    <name evidence="7" type="ORF">J3R30DRAFT_3430135</name>
    <name evidence="5" type="ORF">J3R30DRAFT_3482740</name>
</gene>
<comment type="caution">
    <text evidence="5">The sequence shown here is derived from an EMBL/GenBank/DDBJ whole genome shotgun (WGS) entry which is preliminary data.</text>
</comment>
<keyword evidence="1" id="KW-0808">Transferase</keyword>
<organism evidence="5 8">
    <name type="scientific">Lentinula aciculospora</name>
    <dbReference type="NCBI Taxonomy" id="153920"/>
    <lineage>
        <taxon>Eukaryota</taxon>
        <taxon>Fungi</taxon>
        <taxon>Dikarya</taxon>
        <taxon>Basidiomycota</taxon>
        <taxon>Agaricomycotina</taxon>
        <taxon>Agaricomycetes</taxon>
        <taxon>Agaricomycetidae</taxon>
        <taxon>Agaricales</taxon>
        <taxon>Marasmiineae</taxon>
        <taxon>Omphalotaceae</taxon>
        <taxon>Lentinula</taxon>
    </lineage>
</organism>
<dbReference type="EMBL" id="JAOTPV010000002">
    <property type="protein sequence ID" value="KAJ4487643.1"/>
    <property type="molecule type" value="Genomic_DNA"/>
</dbReference>
<dbReference type="Gene3D" id="3.40.630.30">
    <property type="match status" value="1"/>
</dbReference>
<comment type="similarity">
    <text evidence="3">Belongs to the acetyltransferase family. RimJ subfamily.</text>
</comment>
<accession>A0A9W9DP75</accession>
<sequence>MFTTEHLQLRGFESSDARRILDLWNNVDVQPAISNEYIVPRGPKFMDKIAAWVEDAVMFLTIETRAMSGSSDETVNQPEHSLTTERQFVGTTSITMSHPKNRDGIFGITLEPEFWGRGYGEEVTRFVVAYCFHSLGLHRISLMVFGGNERALNLYEKVAFVEEGRKRKVNWTDGHWEDMIYMGLLKEEWEVKDMEY</sequence>
<keyword evidence="2" id="KW-0012">Acyltransferase</keyword>
<evidence type="ECO:0000313" key="7">
    <source>
        <dbReference type="EMBL" id="KAJ4487648.1"/>
    </source>
</evidence>
<dbReference type="CDD" id="cd04301">
    <property type="entry name" value="NAT_SF"/>
    <property type="match status" value="1"/>
</dbReference>
<dbReference type="AlphaFoldDB" id="A0A9W9DP75"/>
<dbReference type="Pfam" id="PF13302">
    <property type="entry name" value="Acetyltransf_3"/>
    <property type="match status" value="1"/>
</dbReference>
<evidence type="ECO:0000313" key="6">
    <source>
        <dbReference type="EMBL" id="KAJ4487643.1"/>
    </source>
</evidence>
<dbReference type="InterPro" id="IPR016181">
    <property type="entry name" value="Acyl_CoA_acyltransferase"/>
</dbReference>
<proteinExistence type="inferred from homology"/>
<feature type="domain" description="N-acetyltransferase" evidence="4">
    <location>
        <begin position="7"/>
        <end position="187"/>
    </location>
</feature>
<dbReference type="GO" id="GO:0016747">
    <property type="term" value="F:acyltransferase activity, transferring groups other than amino-acyl groups"/>
    <property type="evidence" value="ECO:0007669"/>
    <property type="project" value="InterPro"/>
</dbReference>
<dbReference type="PANTHER" id="PTHR43792:SF8">
    <property type="entry name" value="[RIBOSOMAL PROTEIN US5]-ALANINE N-ACETYLTRANSFERASE"/>
    <property type="match status" value="1"/>
</dbReference>
<evidence type="ECO:0000259" key="4">
    <source>
        <dbReference type="PROSITE" id="PS51186"/>
    </source>
</evidence>
<dbReference type="SUPFAM" id="SSF55729">
    <property type="entry name" value="Acyl-CoA N-acyltransferases (Nat)"/>
    <property type="match status" value="1"/>
</dbReference>
<name>A0A9W9DP75_9AGAR</name>
<protein>
    <submittedName>
        <fullName evidence="5">Acyl-CoA N-acyltransferase</fullName>
    </submittedName>
</protein>
<dbReference type="InterPro" id="IPR000182">
    <property type="entry name" value="GNAT_dom"/>
</dbReference>
<dbReference type="InterPro" id="IPR051531">
    <property type="entry name" value="N-acetyltransferase"/>
</dbReference>
<evidence type="ECO:0000313" key="8">
    <source>
        <dbReference type="Proteomes" id="UP001150266"/>
    </source>
</evidence>
<dbReference type="EMBL" id="JAOTPV010000002">
    <property type="protein sequence ID" value="KAJ4487648.1"/>
    <property type="molecule type" value="Genomic_DNA"/>
</dbReference>
<dbReference type="EMBL" id="JAOTPV010000009">
    <property type="protein sequence ID" value="KAJ4478511.1"/>
    <property type="molecule type" value="Genomic_DNA"/>
</dbReference>
<evidence type="ECO:0000256" key="3">
    <source>
        <dbReference type="ARBA" id="ARBA00038502"/>
    </source>
</evidence>
<evidence type="ECO:0000256" key="1">
    <source>
        <dbReference type="ARBA" id="ARBA00022679"/>
    </source>
</evidence>
<dbReference type="PANTHER" id="PTHR43792">
    <property type="entry name" value="GNAT FAMILY, PUTATIVE (AFU_ORTHOLOGUE AFUA_3G00765)-RELATED-RELATED"/>
    <property type="match status" value="1"/>
</dbReference>
<keyword evidence="8" id="KW-1185">Reference proteome</keyword>
<dbReference type="PROSITE" id="PS51186">
    <property type="entry name" value="GNAT"/>
    <property type="match status" value="1"/>
</dbReference>
<dbReference type="OrthoDB" id="630895at2759"/>
<evidence type="ECO:0000256" key="2">
    <source>
        <dbReference type="ARBA" id="ARBA00023315"/>
    </source>
</evidence>